<dbReference type="STRING" id="1432656.X802_05245"/>
<dbReference type="PATRIC" id="fig|1432656.3.peg.1020"/>
<dbReference type="RefSeq" id="WP_062371555.1">
    <property type="nucleotide sequence ID" value="NZ_CP007140.1"/>
</dbReference>
<dbReference type="InterPro" id="IPR025295">
    <property type="entry name" value="eCIS_core_dom"/>
</dbReference>
<name>A0A0X1KK49_9EURY</name>
<dbReference type="KEGG" id="tgy:X802_05245"/>
<feature type="domain" description="eCIS core" evidence="1">
    <location>
        <begin position="104"/>
        <end position="149"/>
    </location>
</feature>
<keyword evidence="3" id="KW-1185">Reference proteome</keyword>
<evidence type="ECO:0000313" key="2">
    <source>
        <dbReference type="EMBL" id="AJC71643.1"/>
    </source>
</evidence>
<protein>
    <recommendedName>
        <fullName evidence="1">eCIS core domain-containing protein</fullName>
    </recommendedName>
</protein>
<accession>A0A0X1KK49</accession>
<proteinExistence type="predicted"/>
<dbReference type="GeneID" id="27135059"/>
<dbReference type="AlphaFoldDB" id="A0A0X1KK49"/>
<evidence type="ECO:0000259" key="1">
    <source>
        <dbReference type="Pfam" id="PF13699"/>
    </source>
</evidence>
<dbReference type="Pfam" id="PF13699">
    <property type="entry name" value="eCIS_core"/>
    <property type="match status" value="1"/>
</dbReference>
<sequence>MKRKDLKKVLASLVLIMVILVSLAVASRITNNDVLSQVDPILKKVEEIRGLTFKEPPAIVVLTREEARERFKPGKPDIERMRLEEDVYKMSLLLPPDYPYVHEKVEQSVGWIAATVGNTIYIIEENFLSDPDTAKRVIAHESVHVLQKQWFNAPYGGPTLDTTKAIQAAIEGDADLVADIYCNETGIPIHKITDLYTRDPVTALGIFPYVFGDRFVAYLYRIGGWRLVNEMYNHLPNTTKVVMFPELYLQNWTPTNVRGDVEAIIPKNATIRYSDRMGAYYVFLIYWGHNATREEGMEMAKAWEGDWLIVGDVNGTSGAERFLVWEVLFDTPEHAASFGNFLEKIAKNSDYANFTVKTSGRRVILLAKKIPSEGKTNESKAEVKVLNLWKDL</sequence>
<dbReference type="EMBL" id="CP007140">
    <property type="protein sequence ID" value="AJC71643.1"/>
    <property type="molecule type" value="Genomic_DNA"/>
</dbReference>
<dbReference type="Proteomes" id="UP000062043">
    <property type="component" value="Chromosome"/>
</dbReference>
<organism evidence="2 3">
    <name type="scientific">Thermococcus guaymasensis DSM 11113</name>
    <dbReference type="NCBI Taxonomy" id="1432656"/>
    <lineage>
        <taxon>Archaea</taxon>
        <taxon>Methanobacteriati</taxon>
        <taxon>Methanobacteriota</taxon>
        <taxon>Thermococci</taxon>
        <taxon>Thermococcales</taxon>
        <taxon>Thermococcaceae</taxon>
        <taxon>Thermococcus</taxon>
    </lineage>
</organism>
<dbReference type="OrthoDB" id="85977at2157"/>
<reference evidence="2 3" key="1">
    <citation type="submission" date="2014-01" db="EMBL/GenBank/DDBJ databases">
        <title>Genome sequencing of Thermococcus guaymasensis.</title>
        <authorList>
            <person name="Zhang X."/>
            <person name="Alvare G."/>
            <person name="Fristensky B."/>
            <person name="Chen L."/>
            <person name="Suen T."/>
            <person name="Chen Q."/>
            <person name="Ma K."/>
        </authorList>
    </citation>
    <scope>NUCLEOTIDE SEQUENCE [LARGE SCALE GENOMIC DNA]</scope>
    <source>
        <strain evidence="2 3">DSM 11113</strain>
    </source>
</reference>
<gene>
    <name evidence="2" type="ORF">X802_05245</name>
</gene>
<evidence type="ECO:0000313" key="3">
    <source>
        <dbReference type="Proteomes" id="UP000062043"/>
    </source>
</evidence>